<evidence type="ECO:0000256" key="4">
    <source>
        <dbReference type="ARBA" id="ARBA00023125"/>
    </source>
</evidence>
<evidence type="ECO:0000256" key="1">
    <source>
        <dbReference type="ARBA" id="ARBA00004453"/>
    </source>
</evidence>
<keyword evidence="9" id="KW-1185">Reference proteome</keyword>
<keyword evidence="4 8" id="KW-0238">DNA-binding</keyword>
<evidence type="ECO:0000256" key="3">
    <source>
        <dbReference type="ARBA" id="ARBA00022490"/>
    </source>
</evidence>
<protein>
    <submittedName>
        <fullName evidence="8">DNA-binding protein Bv3F</fullName>
    </submittedName>
</protein>
<dbReference type="GO" id="GO:0003677">
    <property type="term" value="F:DNA binding"/>
    <property type="evidence" value="ECO:0007669"/>
    <property type="project" value="UniProtKB-KW"/>
</dbReference>
<evidence type="ECO:0000313" key="8">
    <source>
        <dbReference type="EMBL" id="CAJ0792702.1"/>
    </source>
</evidence>
<dbReference type="AlphaFoldDB" id="A0ABC8QDM8"/>
<accession>A0ABC8QDM8</accession>
<dbReference type="Gene3D" id="3.30.160.510">
    <property type="entry name" value="Histone-like nucleoid-structuring protein H-NS"/>
    <property type="match status" value="1"/>
</dbReference>
<dbReference type="GO" id="GO:0009295">
    <property type="term" value="C:nucleoid"/>
    <property type="evidence" value="ECO:0007669"/>
    <property type="project" value="UniProtKB-SubCell"/>
</dbReference>
<gene>
    <name evidence="8" type="ORF">LMG18096_02717</name>
</gene>
<dbReference type="SMART" id="SM00528">
    <property type="entry name" value="HNS"/>
    <property type="match status" value="1"/>
</dbReference>
<feature type="region of interest" description="Disordered" evidence="6">
    <location>
        <begin position="71"/>
        <end position="91"/>
    </location>
</feature>
<evidence type="ECO:0000259" key="7">
    <source>
        <dbReference type="SMART" id="SM00528"/>
    </source>
</evidence>
<evidence type="ECO:0000256" key="5">
    <source>
        <dbReference type="SAM" id="Coils"/>
    </source>
</evidence>
<dbReference type="SUPFAM" id="SSF81273">
    <property type="entry name" value="H-NS histone-like proteins"/>
    <property type="match status" value="1"/>
</dbReference>
<dbReference type="Proteomes" id="UP001189663">
    <property type="component" value="Unassembled WGS sequence"/>
</dbReference>
<dbReference type="InterPro" id="IPR027444">
    <property type="entry name" value="H-NS_C_dom"/>
</dbReference>
<organism evidence="8 9">
    <name type="scientific">Ralstonia holmesii</name>
    <dbReference type="NCBI Taxonomy" id="3058602"/>
    <lineage>
        <taxon>Bacteria</taxon>
        <taxon>Pseudomonadati</taxon>
        <taxon>Pseudomonadota</taxon>
        <taxon>Betaproteobacteria</taxon>
        <taxon>Burkholderiales</taxon>
        <taxon>Burkholderiaceae</taxon>
        <taxon>Ralstonia</taxon>
    </lineage>
</organism>
<dbReference type="Pfam" id="PF00816">
    <property type="entry name" value="Histone_HNS"/>
    <property type="match status" value="1"/>
</dbReference>
<evidence type="ECO:0000313" key="9">
    <source>
        <dbReference type="Proteomes" id="UP001189663"/>
    </source>
</evidence>
<evidence type="ECO:0000256" key="6">
    <source>
        <dbReference type="SAM" id="MobiDB-lite"/>
    </source>
</evidence>
<feature type="coiled-coil region" evidence="5">
    <location>
        <begin position="22"/>
        <end position="61"/>
    </location>
</feature>
<dbReference type="PANTHER" id="PTHR38097">
    <property type="match status" value="1"/>
</dbReference>
<reference evidence="8 9" key="1">
    <citation type="submission" date="2023-07" db="EMBL/GenBank/DDBJ databases">
        <authorList>
            <person name="Peeters C."/>
        </authorList>
    </citation>
    <scope>NUCLEOTIDE SEQUENCE [LARGE SCALE GENOMIC DNA]</scope>
    <source>
        <strain evidence="8 9">LMG 18096</strain>
    </source>
</reference>
<keyword evidence="5" id="KW-0175">Coiled coil</keyword>
<proteinExistence type="inferred from homology"/>
<comment type="subcellular location">
    <subcellularLocation>
        <location evidence="1">Cytoplasm</location>
        <location evidence="1">Nucleoid</location>
    </subcellularLocation>
</comment>
<dbReference type="EMBL" id="CATZAT010000005">
    <property type="protein sequence ID" value="CAJ0792702.1"/>
    <property type="molecule type" value="Genomic_DNA"/>
</dbReference>
<evidence type="ECO:0000256" key="2">
    <source>
        <dbReference type="ARBA" id="ARBA00010610"/>
    </source>
</evidence>
<keyword evidence="3" id="KW-0963">Cytoplasm</keyword>
<name>A0ABC8QDM8_9RALS</name>
<comment type="caution">
    <text evidence="8">The sequence shown here is derived from an EMBL/GenBank/DDBJ whole genome shotgun (WGS) entry which is preliminary data.</text>
</comment>
<sequence>MPFIGICCALQYHNPQETMATYKELLAQKQKLEEQLEVARLKELEQVIAQVKQIVADYELTAEDIGLSPKTKAKARRTVAPKYQDPKTGATWTGRGRAPAWIAGKNVDRFLIA</sequence>
<comment type="similarity">
    <text evidence="2">Belongs to the histone-like protein H-NS family.</text>
</comment>
<dbReference type="PANTHER" id="PTHR38097:SF2">
    <property type="entry name" value="DNA-BINDING PROTEIN STPA"/>
    <property type="match status" value="1"/>
</dbReference>
<feature type="domain" description="DNA-binding protein H-NS-like C-terminal" evidence="7">
    <location>
        <begin position="73"/>
        <end position="112"/>
    </location>
</feature>